<keyword evidence="1" id="KW-0472">Membrane</keyword>
<sequence length="189" mass="20828">MPKEIATLPPLAELKNETPLSPRTGEPRRPAAVAVAAVVLYLAVAAVAFSYGWHWFRAAYSETYPGSAHLTVWLEPEPGKWVSLFLEFVYAGLVGLTGAAAGVVGFHAWNGERWTRWGGLVALALTGLLAGLVNLWALIALGLVVLGLALLFTPPVGRYFREWDDVRSRSEPRYRRPTAVVYGRLPRYR</sequence>
<protein>
    <submittedName>
        <fullName evidence="2">Uncharacterized protein</fullName>
    </submittedName>
</protein>
<feature type="transmembrane region" description="Helical" evidence="1">
    <location>
        <begin position="121"/>
        <end position="152"/>
    </location>
</feature>
<organism evidence="2 3">
    <name type="scientific">Tessaracoccus oleiagri</name>
    <dbReference type="NCBI Taxonomy" id="686624"/>
    <lineage>
        <taxon>Bacteria</taxon>
        <taxon>Bacillati</taxon>
        <taxon>Actinomycetota</taxon>
        <taxon>Actinomycetes</taxon>
        <taxon>Propionibacteriales</taxon>
        <taxon>Propionibacteriaceae</taxon>
        <taxon>Tessaracoccus</taxon>
    </lineage>
</organism>
<evidence type="ECO:0000313" key="2">
    <source>
        <dbReference type="EMBL" id="SDL80781.1"/>
    </source>
</evidence>
<dbReference type="Proteomes" id="UP000199475">
    <property type="component" value="Unassembled WGS sequence"/>
</dbReference>
<accession>A0A1G9N3E7</accession>
<reference evidence="2 3" key="1">
    <citation type="submission" date="2016-10" db="EMBL/GenBank/DDBJ databases">
        <authorList>
            <person name="de Groot N.N."/>
        </authorList>
    </citation>
    <scope>NUCLEOTIDE SEQUENCE [LARGE SCALE GENOMIC DNA]</scope>
    <source>
        <strain evidence="2 3">CGMCC 1.9159</strain>
    </source>
</reference>
<proteinExistence type="predicted"/>
<evidence type="ECO:0000256" key="1">
    <source>
        <dbReference type="SAM" id="Phobius"/>
    </source>
</evidence>
<dbReference type="EMBL" id="FNGP01000006">
    <property type="protein sequence ID" value="SDL80781.1"/>
    <property type="molecule type" value="Genomic_DNA"/>
</dbReference>
<keyword evidence="3" id="KW-1185">Reference proteome</keyword>
<keyword evidence="1" id="KW-1133">Transmembrane helix</keyword>
<keyword evidence="1" id="KW-0812">Transmembrane</keyword>
<evidence type="ECO:0000313" key="3">
    <source>
        <dbReference type="Proteomes" id="UP000199475"/>
    </source>
</evidence>
<gene>
    <name evidence="2" type="ORF">SAMN04488242_2906</name>
</gene>
<dbReference type="AlphaFoldDB" id="A0A1G9N3E7"/>
<name>A0A1G9N3E7_9ACTN</name>
<feature type="transmembrane region" description="Helical" evidence="1">
    <location>
        <begin position="31"/>
        <end position="53"/>
    </location>
</feature>
<dbReference type="RefSeq" id="WP_093253701.1">
    <property type="nucleotide sequence ID" value="NZ_FNGP01000006.1"/>
</dbReference>
<dbReference type="STRING" id="686624.SAMN04488242_2906"/>
<dbReference type="OrthoDB" id="3731427at2"/>
<feature type="transmembrane region" description="Helical" evidence="1">
    <location>
        <begin position="88"/>
        <end position="109"/>
    </location>
</feature>